<reference evidence="2 3" key="1">
    <citation type="submission" date="2018-06" db="EMBL/GenBank/DDBJ databases">
        <title>A transcriptomic atlas of mushroom development highlights an independent origin of complex multicellularity.</title>
        <authorList>
            <consortium name="DOE Joint Genome Institute"/>
            <person name="Krizsan K."/>
            <person name="Almasi E."/>
            <person name="Merenyi Z."/>
            <person name="Sahu N."/>
            <person name="Viragh M."/>
            <person name="Koszo T."/>
            <person name="Mondo S."/>
            <person name="Kiss B."/>
            <person name="Balint B."/>
            <person name="Kues U."/>
            <person name="Barry K."/>
            <person name="Hegedus J.C."/>
            <person name="Henrissat B."/>
            <person name="Johnson J."/>
            <person name="Lipzen A."/>
            <person name="Ohm R."/>
            <person name="Nagy I."/>
            <person name="Pangilinan J."/>
            <person name="Yan J."/>
            <person name="Xiong Y."/>
            <person name="Grigoriev I.V."/>
            <person name="Hibbett D.S."/>
            <person name="Nagy L.G."/>
        </authorList>
    </citation>
    <scope>NUCLEOTIDE SEQUENCE [LARGE SCALE GENOMIC DNA]</scope>
    <source>
        <strain evidence="2 3">SZMC22713</strain>
    </source>
</reference>
<dbReference type="EMBL" id="ML170164">
    <property type="protein sequence ID" value="TDL25338.1"/>
    <property type="molecule type" value="Genomic_DNA"/>
</dbReference>
<accession>A0A4Y7QDQ3</accession>
<evidence type="ECO:0000259" key="1">
    <source>
        <dbReference type="PROSITE" id="PS50011"/>
    </source>
</evidence>
<evidence type="ECO:0000313" key="3">
    <source>
        <dbReference type="Proteomes" id="UP000294933"/>
    </source>
</evidence>
<dbReference type="VEuPathDB" id="FungiDB:BD410DRAFT_785262"/>
<dbReference type="AlphaFoldDB" id="A0A4Y7QDQ3"/>
<dbReference type="InterPro" id="IPR011009">
    <property type="entry name" value="Kinase-like_dom_sf"/>
</dbReference>
<dbReference type="Pfam" id="PF00069">
    <property type="entry name" value="Pkinase"/>
    <property type="match status" value="1"/>
</dbReference>
<dbReference type="OrthoDB" id="4062651at2759"/>
<protein>
    <recommendedName>
        <fullName evidence="1">Protein kinase domain-containing protein</fullName>
    </recommendedName>
</protein>
<dbReference type="SUPFAM" id="SSF56112">
    <property type="entry name" value="Protein kinase-like (PK-like)"/>
    <property type="match status" value="1"/>
</dbReference>
<dbReference type="PROSITE" id="PS50011">
    <property type="entry name" value="PROTEIN_KINASE_DOM"/>
    <property type="match status" value="1"/>
</dbReference>
<sequence length="261" mass="29301">MEGLDITGALGAGTLVLGQWRSVYKHVIAEGDVNSVRRAIYALQCLHGHPHIVELDGIVVDSQQRIHGYTMPYIPGGTLEHMSVFHVAWFLQLAKTVDDLNFRHNIIHGDIFPRNVIASSAGIKLIDFGWATMEPGACKDFDADCVLCTLYECMTKRRLADRSWGDYSSTKDLYARWVQDILGVDSDWSLAQGVAFDTNSIELKDLLCRWKVERRKPCYSWDTFIYSEREMAWTNGSSLKASLDSLSDHTVEGLVGLKTLA</sequence>
<feature type="domain" description="Protein kinase" evidence="1">
    <location>
        <begin position="1"/>
        <end position="261"/>
    </location>
</feature>
<name>A0A4Y7QDQ3_9AGAM</name>
<dbReference type="Gene3D" id="1.10.510.10">
    <property type="entry name" value="Transferase(Phosphotransferase) domain 1"/>
    <property type="match status" value="1"/>
</dbReference>
<gene>
    <name evidence="2" type="ORF">BD410DRAFT_785262</name>
</gene>
<dbReference type="GO" id="GO:0005524">
    <property type="term" value="F:ATP binding"/>
    <property type="evidence" value="ECO:0007669"/>
    <property type="project" value="InterPro"/>
</dbReference>
<organism evidence="2 3">
    <name type="scientific">Rickenella mellea</name>
    <dbReference type="NCBI Taxonomy" id="50990"/>
    <lineage>
        <taxon>Eukaryota</taxon>
        <taxon>Fungi</taxon>
        <taxon>Dikarya</taxon>
        <taxon>Basidiomycota</taxon>
        <taxon>Agaricomycotina</taxon>
        <taxon>Agaricomycetes</taxon>
        <taxon>Hymenochaetales</taxon>
        <taxon>Rickenellaceae</taxon>
        <taxon>Rickenella</taxon>
    </lineage>
</organism>
<keyword evidence="3" id="KW-1185">Reference proteome</keyword>
<dbReference type="InterPro" id="IPR000719">
    <property type="entry name" value="Prot_kinase_dom"/>
</dbReference>
<dbReference type="STRING" id="50990.A0A4Y7QDQ3"/>
<dbReference type="SMART" id="SM00220">
    <property type="entry name" value="S_TKc"/>
    <property type="match status" value="1"/>
</dbReference>
<evidence type="ECO:0000313" key="2">
    <source>
        <dbReference type="EMBL" id="TDL25338.1"/>
    </source>
</evidence>
<dbReference type="GO" id="GO:0004672">
    <property type="term" value="F:protein kinase activity"/>
    <property type="evidence" value="ECO:0007669"/>
    <property type="project" value="InterPro"/>
</dbReference>
<proteinExistence type="predicted"/>
<dbReference type="Proteomes" id="UP000294933">
    <property type="component" value="Unassembled WGS sequence"/>
</dbReference>